<dbReference type="Pfam" id="PF07694">
    <property type="entry name" value="5TM-5TMR_LYT"/>
    <property type="match status" value="1"/>
</dbReference>
<dbReference type="Gene3D" id="3.30.450.40">
    <property type="match status" value="1"/>
</dbReference>
<keyword evidence="4" id="KW-1003">Cell membrane</keyword>
<feature type="transmembrane region" description="Helical" evidence="14">
    <location>
        <begin position="7"/>
        <end position="29"/>
    </location>
</feature>
<dbReference type="GO" id="GO:0000155">
    <property type="term" value="F:phosphorelay sensor kinase activity"/>
    <property type="evidence" value="ECO:0007669"/>
    <property type="project" value="InterPro"/>
</dbReference>
<dbReference type="Pfam" id="PF01590">
    <property type="entry name" value="GAF"/>
    <property type="match status" value="1"/>
</dbReference>
<evidence type="ECO:0000256" key="10">
    <source>
        <dbReference type="ARBA" id="ARBA00022840"/>
    </source>
</evidence>
<keyword evidence="9 16" id="KW-0418">Kinase</keyword>
<dbReference type="GO" id="GO:0071555">
    <property type="term" value="P:cell wall organization"/>
    <property type="evidence" value="ECO:0007669"/>
    <property type="project" value="InterPro"/>
</dbReference>
<reference evidence="16 17" key="1">
    <citation type="journal article" date="2012" name="J. Biotechnol.">
        <title>Genome sequence of the plant growth promoting strain Bacillus amyloliquefaciens subsp. plantarum B9601-Y2 and expression of mersacidin and other secondary metabolites.</title>
        <authorList>
            <person name="He P."/>
            <person name="Hao K."/>
            <person name="Blom J."/>
            <person name="Ruckert C."/>
            <person name="Vater J."/>
            <person name="Mao Z."/>
            <person name="Wu Y."/>
            <person name="Hou M."/>
            <person name="He P."/>
            <person name="He Y."/>
            <person name="Borriss R."/>
        </authorList>
    </citation>
    <scope>NUCLEOTIDE SEQUENCE [LARGE SCALE GENOMIC DNA]</scope>
    <source>
        <strain evidence="16">Y2</strain>
    </source>
</reference>
<evidence type="ECO:0000256" key="6">
    <source>
        <dbReference type="ARBA" id="ARBA00022679"/>
    </source>
</evidence>
<evidence type="ECO:0000256" key="14">
    <source>
        <dbReference type="SAM" id="Phobius"/>
    </source>
</evidence>
<dbReference type="GO" id="GO:0005886">
    <property type="term" value="C:plasma membrane"/>
    <property type="evidence" value="ECO:0007669"/>
    <property type="project" value="UniProtKB-SubCell"/>
</dbReference>
<feature type="transmembrane region" description="Helical" evidence="14">
    <location>
        <begin position="99"/>
        <end position="119"/>
    </location>
</feature>
<evidence type="ECO:0000256" key="13">
    <source>
        <dbReference type="ARBA" id="ARBA00023136"/>
    </source>
</evidence>
<dbReference type="EMBL" id="CP003332">
    <property type="protein sequence ID" value="AFJ63052.1"/>
    <property type="molecule type" value="Genomic_DNA"/>
</dbReference>
<dbReference type="InterPro" id="IPR036890">
    <property type="entry name" value="HATPase_C_sf"/>
</dbReference>
<evidence type="ECO:0000256" key="12">
    <source>
        <dbReference type="ARBA" id="ARBA00023012"/>
    </source>
</evidence>
<dbReference type="InterPro" id="IPR010559">
    <property type="entry name" value="Sig_transdc_His_kin_internal"/>
</dbReference>
<sequence length="600" mass="65492">MKEQVKSMLHLIIMMLERVGIIVILGFVLAHTRLFRQALQQPESYKGKAVLISIFSLFSIISNYTGIEIQRNTIMNNDWVFQINPSGSIANTRIMGVEIGGLLGGPYVGIGVGILAGLHRLSLGGATAVSCAVSSVLAGILSGWIGRYFRKRYAMPTPRVAALVGLGMESLQMLLILLMAKPFSDAWTLVSIIGIPMILVNGSGTFIFLSIIQSIIRKEERARALETHRVLMIADQTLPFFRQGLNESSCKSVAAIIHRQTGTDAVSLTDNEKILAHVGAGADHHIPSESLITGLSKRVIKTGHIMKATSKAEIECTHDPCPLHAAIVLPLTSNGKTIGTLKMYFKSPSGLSRVEEELAEGLAMLFSTQLELGEAELQSKLLKDAEIKALQAQVNPHFLFNAINTISALCRTDVEKTRKLLLQLSVYFRSNLQGARQLLIPLSKELNHLQAYLSLEQARFPGKYKISLEIERGLEDIEIPPFVLQILVENALRHAFSRKQDSCAVNVSVVSAGQSVLMRVGDNGRGIDPELLSVLGNRPLPSKEGTGTALYNLNQRLIGLFGPKAALRLESEAGKGTEVSFELPLKLMTKGEEHAEGVNR</sequence>
<accession>I2C8S8</accession>
<organism evidence="16 17">
    <name type="scientific">Bacillus amyloliquefaciens (strain Y2)</name>
    <name type="common">Bacillus amyloliquefaciens subsp. plantarum (strain B9601-Y2)</name>
    <dbReference type="NCBI Taxonomy" id="1155777"/>
    <lineage>
        <taxon>Bacteria</taxon>
        <taxon>Bacillati</taxon>
        <taxon>Bacillota</taxon>
        <taxon>Bacilli</taxon>
        <taxon>Bacillales</taxon>
        <taxon>Bacillaceae</taxon>
        <taxon>Bacillus</taxon>
        <taxon>Bacillus amyloliquefaciens group</taxon>
    </lineage>
</organism>
<keyword evidence="12" id="KW-0902">Two-component regulatory system</keyword>
<evidence type="ECO:0000256" key="7">
    <source>
        <dbReference type="ARBA" id="ARBA00022692"/>
    </source>
</evidence>
<comment type="subcellular location">
    <subcellularLocation>
        <location evidence="2">Cell membrane</location>
        <topology evidence="2">Multi-pass membrane protein</topology>
    </subcellularLocation>
</comment>
<dbReference type="InterPro" id="IPR029016">
    <property type="entry name" value="GAF-like_dom_sf"/>
</dbReference>
<keyword evidence="8" id="KW-0547">Nucleotide-binding</keyword>
<dbReference type="EC" id="2.7.13.3" evidence="3"/>
<gene>
    <name evidence="16" type="primary">lytS</name>
    <name evidence="16" type="ORF">MUS_3167</name>
</gene>
<comment type="catalytic activity">
    <reaction evidence="1">
        <text>ATP + protein L-histidine = ADP + protein N-phospho-L-histidine.</text>
        <dbReference type="EC" id="2.7.13.3"/>
    </reaction>
</comment>
<keyword evidence="10" id="KW-0067">ATP-binding</keyword>
<protein>
    <recommendedName>
        <fullName evidence="3">histidine kinase</fullName>
        <ecNumber evidence="3">2.7.13.3</ecNumber>
    </recommendedName>
</protein>
<dbReference type="InterPro" id="IPR011620">
    <property type="entry name" value="Sig_transdc_His_kinase_LytS_TM"/>
</dbReference>
<keyword evidence="5" id="KW-0597">Phosphoprotein</keyword>
<feature type="transmembrane region" description="Helical" evidence="14">
    <location>
        <begin position="49"/>
        <end position="67"/>
    </location>
</feature>
<dbReference type="GO" id="GO:0005524">
    <property type="term" value="F:ATP binding"/>
    <property type="evidence" value="ECO:0007669"/>
    <property type="project" value="UniProtKB-KW"/>
</dbReference>
<dbReference type="Gene3D" id="3.30.565.10">
    <property type="entry name" value="Histidine kinase-like ATPase, C-terminal domain"/>
    <property type="match status" value="1"/>
</dbReference>
<evidence type="ECO:0000256" key="11">
    <source>
        <dbReference type="ARBA" id="ARBA00022989"/>
    </source>
</evidence>
<feature type="transmembrane region" description="Helical" evidence="14">
    <location>
        <begin position="186"/>
        <end position="212"/>
    </location>
</feature>
<evidence type="ECO:0000313" key="16">
    <source>
        <dbReference type="EMBL" id="AFJ63052.1"/>
    </source>
</evidence>
<dbReference type="PANTHER" id="PTHR34220:SF7">
    <property type="entry name" value="SENSOR HISTIDINE KINASE YPDA"/>
    <property type="match status" value="1"/>
</dbReference>
<evidence type="ECO:0000256" key="4">
    <source>
        <dbReference type="ARBA" id="ARBA00022475"/>
    </source>
</evidence>
<evidence type="ECO:0000256" key="3">
    <source>
        <dbReference type="ARBA" id="ARBA00012438"/>
    </source>
</evidence>
<dbReference type="SMART" id="SM00065">
    <property type="entry name" value="GAF"/>
    <property type="match status" value="1"/>
</dbReference>
<evidence type="ECO:0000256" key="2">
    <source>
        <dbReference type="ARBA" id="ARBA00004651"/>
    </source>
</evidence>
<dbReference type="Pfam" id="PF02518">
    <property type="entry name" value="HATPase_c"/>
    <property type="match status" value="1"/>
</dbReference>
<evidence type="ECO:0000256" key="8">
    <source>
        <dbReference type="ARBA" id="ARBA00022741"/>
    </source>
</evidence>
<dbReference type="PANTHER" id="PTHR34220">
    <property type="entry name" value="SENSOR HISTIDINE KINASE YPDA"/>
    <property type="match status" value="1"/>
</dbReference>
<dbReference type="InterPro" id="IPR050640">
    <property type="entry name" value="Bact_2-comp_sensor_kinase"/>
</dbReference>
<dbReference type="AlphaFoldDB" id="I2C8S8"/>
<evidence type="ECO:0000256" key="1">
    <source>
        <dbReference type="ARBA" id="ARBA00000085"/>
    </source>
</evidence>
<evidence type="ECO:0000313" key="17">
    <source>
        <dbReference type="Proteomes" id="UP000002878"/>
    </source>
</evidence>
<name>I2C8S8_BACAY</name>
<keyword evidence="13 14" id="KW-0472">Membrane</keyword>
<dbReference type="Pfam" id="PF06580">
    <property type="entry name" value="His_kinase"/>
    <property type="match status" value="1"/>
</dbReference>
<dbReference type="KEGG" id="bqy:MUS_3167"/>
<keyword evidence="7 14" id="KW-0812">Transmembrane</keyword>
<dbReference type="PROSITE" id="PS50109">
    <property type="entry name" value="HIS_KIN"/>
    <property type="match status" value="1"/>
</dbReference>
<dbReference type="SUPFAM" id="SSF55874">
    <property type="entry name" value="ATPase domain of HSP90 chaperone/DNA topoisomerase II/histidine kinase"/>
    <property type="match status" value="1"/>
</dbReference>
<dbReference type="HOGENOM" id="CLU_020473_3_3_9"/>
<feature type="transmembrane region" description="Helical" evidence="14">
    <location>
        <begin position="160"/>
        <end position="180"/>
    </location>
</feature>
<evidence type="ECO:0000256" key="5">
    <source>
        <dbReference type="ARBA" id="ARBA00022553"/>
    </source>
</evidence>
<dbReference type="SUPFAM" id="SSF55781">
    <property type="entry name" value="GAF domain-like"/>
    <property type="match status" value="1"/>
</dbReference>
<dbReference type="Proteomes" id="UP000002878">
    <property type="component" value="Chromosome"/>
</dbReference>
<dbReference type="InterPro" id="IPR003594">
    <property type="entry name" value="HATPase_dom"/>
</dbReference>
<dbReference type="InterPro" id="IPR005467">
    <property type="entry name" value="His_kinase_dom"/>
</dbReference>
<proteinExistence type="predicted"/>
<dbReference type="PATRIC" id="fig|1126211.3.peg.3012"/>
<evidence type="ECO:0000259" key="15">
    <source>
        <dbReference type="PROSITE" id="PS50109"/>
    </source>
</evidence>
<keyword evidence="6 16" id="KW-0808">Transferase</keyword>
<keyword evidence="11 14" id="KW-1133">Transmembrane helix</keyword>
<feature type="transmembrane region" description="Helical" evidence="14">
    <location>
        <begin position="125"/>
        <end position="148"/>
    </location>
</feature>
<evidence type="ECO:0000256" key="9">
    <source>
        <dbReference type="ARBA" id="ARBA00022777"/>
    </source>
</evidence>
<dbReference type="SMART" id="SM00387">
    <property type="entry name" value="HATPase_c"/>
    <property type="match status" value="1"/>
</dbReference>
<dbReference type="InterPro" id="IPR003018">
    <property type="entry name" value="GAF"/>
</dbReference>
<feature type="domain" description="Histidine kinase" evidence="15">
    <location>
        <begin position="483"/>
        <end position="587"/>
    </location>
</feature>